<feature type="compositionally biased region" description="Basic and acidic residues" evidence="1">
    <location>
        <begin position="7"/>
        <end position="24"/>
    </location>
</feature>
<feature type="compositionally biased region" description="Low complexity" evidence="1">
    <location>
        <begin position="43"/>
        <end position="60"/>
    </location>
</feature>
<accession>A0A6J4JPU0</accession>
<proteinExistence type="predicted"/>
<evidence type="ECO:0000313" key="2">
    <source>
        <dbReference type="EMBL" id="CAA9284112.1"/>
    </source>
</evidence>
<feature type="region of interest" description="Disordered" evidence="1">
    <location>
        <begin position="41"/>
        <end position="65"/>
    </location>
</feature>
<dbReference type="AlphaFoldDB" id="A0A6J4JPU0"/>
<evidence type="ECO:0000256" key="1">
    <source>
        <dbReference type="SAM" id="MobiDB-lite"/>
    </source>
</evidence>
<reference evidence="2" key="1">
    <citation type="submission" date="2020-02" db="EMBL/GenBank/DDBJ databases">
        <authorList>
            <person name="Meier V. D."/>
        </authorList>
    </citation>
    <scope>NUCLEOTIDE SEQUENCE</scope>
    <source>
        <strain evidence="2">AVDCRST_MAG41</strain>
    </source>
</reference>
<dbReference type="EMBL" id="CADCTP010000352">
    <property type="protein sequence ID" value="CAA9284112.1"/>
    <property type="molecule type" value="Genomic_DNA"/>
</dbReference>
<protein>
    <submittedName>
        <fullName evidence="2">Uncharacterized protein</fullName>
    </submittedName>
</protein>
<organism evidence="2">
    <name type="scientific">uncultured Mycobacteriales bacterium</name>
    <dbReference type="NCBI Taxonomy" id="581187"/>
    <lineage>
        <taxon>Bacteria</taxon>
        <taxon>Bacillati</taxon>
        <taxon>Actinomycetota</taxon>
        <taxon>Actinomycetes</taxon>
        <taxon>Mycobacteriales</taxon>
        <taxon>environmental samples</taxon>
    </lineage>
</organism>
<sequence>MKGRIMRTLEPRVPRAPGRGRDAHRVGAAVVPRWLREHRRAARPAGAVRGLADRPAAAARPHPEPTLREVLDAQGVRPFHPAAHRGGARLSAADWAELRAALAGVRAGD</sequence>
<gene>
    <name evidence="2" type="ORF">AVDCRST_MAG41-3850</name>
</gene>
<name>A0A6J4JPU0_9ACTN</name>
<feature type="region of interest" description="Disordered" evidence="1">
    <location>
        <begin position="1"/>
        <end position="24"/>
    </location>
</feature>